<dbReference type="RefSeq" id="WP_130410440.1">
    <property type="nucleotide sequence ID" value="NZ_SHKX01000003.1"/>
</dbReference>
<dbReference type="OrthoDB" id="8586582at2"/>
<dbReference type="AlphaFoldDB" id="A0A4Q7ZD97"/>
<name>A0A4Q7ZD97_9GAMM</name>
<protein>
    <submittedName>
        <fullName evidence="1">Uncharacterized protein</fullName>
    </submittedName>
</protein>
<evidence type="ECO:0000313" key="2">
    <source>
        <dbReference type="Proteomes" id="UP000292423"/>
    </source>
</evidence>
<comment type="caution">
    <text evidence="1">The sequence shown here is derived from an EMBL/GenBank/DDBJ whole genome shotgun (WGS) entry which is preliminary data.</text>
</comment>
<dbReference type="EMBL" id="SHKX01000003">
    <property type="protein sequence ID" value="RZU48161.1"/>
    <property type="molecule type" value="Genomic_DNA"/>
</dbReference>
<proteinExistence type="predicted"/>
<gene>
    <name evidence="1" type="ORF">EV700_0135</name>
</gene>
<keyword evidence="2" id="KW-1185">Reference proteome</keyword>
<accession>A0A4Q7ZD97</accession>
<evidence type="ECO:0000313" key="1">
    <source>
        <dbReference type="EMBL" id="RZU48161.1"/>
    </source>
</evidence>
<sequence>MLTCESKILLMQRLQDYARLDYRYYFQGEVGLDKLNSLSRKFAQQYDTELSKFQRARRKRSGEAVTQLLVWTPEDSDKARFWLLATEGKGRVHDYETLLDLRDKANRIRLPDYELVHDGVSWSWRMSQATYSFHQKRLRNAILARNDLLYGVAVASLYQSPGFRLVRRQVGMLARWLRLEWGKLRKEPMQELPTFLPYVRRLPNPAAKTKARSTRPAVVADEAA</sequence>
<reference evidence="1 2" key="1">
    <citation type="submission" date="2019-02" db="EMBL/GenBank/DDBJ databases">
        <title>Genomic Encyclopedia of Type Strains, Phase IV (KMG-IV): sequencing the most valuable type-strain genomes for metagenomic binning, comparative biology and taxonomic classification.</title>
        <authorList>
            <person name="Goeker M."/>
        </authorList>
    </citation>
    <scope>NUCLEOTIDE SEQUENCE [LARGE SCALE GENOMIC DNA]</scope>
    <source>
        <strain evidence="1 2">DSM 105135</strain>
    </source>
</reference>
<organism evidence="1 2">
    <name type="scientific">Fluviicoccus keumensis</name>
    <dbReference type="NCBI Taxonomy" id="1435465"/>
    <lineage>
        <taxon>Bacteria</taxon>
        <taxon>Pseudomonadati</taxon>
        <taxon>Pseudomonadota</taxon>
        <taxon>Gammaproteobacteria</taxon>
        <taxon>Moraxellales</taxon>
        <taxon>Moraxellaceae</taxon>
        <taxon>Fluviicoccus</taxon>
    </lineage>
</organism>
<dbReference type="Proteomes" id="UP000292423">
    <property type="component" value="Unassembled WGS sequence"/>
</dbReference>